<dbReference type="RefSeq" id="WP_284326167.1">
    <property type="nucleotide sequence ID" value="NZ_BSPP01000010.1"/>
</dbReference>
<keyword evidence="1" id="KW-1133">Transmembrane helix</keyword>
<keyword evidence="3" id="KW-1185">Reference proteome</keyword>
<dbReference type="InterPro" id="IPR021125">
    <property type="entry name" value="DUF2127"/>
</dbReference>
<evidence type="ECO:0000313" key="3">
    <source>
        <dbReference type="Proteomes" id="UP001157355"/>
    </source>
</evidence>
<proteinExistence type="predicted"/>
<keyword evidence="1" id="KW-0472">Membrane</keyword>
<accession>A0AA37X1L4</accession>
<sequence length="169" mass="19024">MKPPAHPSRAHVLHWLFETSLAIKGLLCSSEFLCGLALLLTPNAPAARLLYWLTHFQIAESPTDTLATWTQRAMEGFPVATQDFYGWYLLLHGGLKLAMVVMLWARILWAYPAAMAVLAGFVIYQIFEFQHSGSPFLLLLAFFDLLMIALIWQEYKALQAKRTAKTAAP</sequence>
<keyword evidence="1" id="KW-0812">Transmembrane</keyword>
<dbReference type="AlphaFoldDB" id="A0AA37X1L4"/>
<dbReference type="EMBL" id="BSPP01000010">
    <property type="protein sequence ID" value="GLS88007.1"/>
    <property type="molecule type" value="Genomic_DNA"/>
</dbReference>
<protein>
    <submittedName>
        <fullName evidence="2">Membrane protein</fullName>
    </submittedName>
</protein>
<comment type="caution">
    <text evidence="2">The sequence shown here is derived from an EMBL/GenBank/DDBJ whole genome shotgun (WGS) entry which is preliminary data.</text>
</comment>
<organism evidence="2 3">
    <name type="scientific">Cypionkella aquatica</name>
    <dbReference type="NCBI Taxonomy" id="1756042"/>
    <lineage>
        <taxon>Bacteria</taxon>
        <taxon>Pseudomonadati</taxon>
        <taxon>Pseudomonadota</taxon>
        <taxon>Alphaproteobacteria</taxon>
        <taxon>Rhodobacterales</taxon>
        <taxon>Paracoccaceae</taxon>
        <taxon>Cypionkella</taxon>
    </lineage>
</organism>
<dbReference type="Pfam" id="PF09900">
    <property type="entry name" value="DUF2127"/>
    <property type="match status" value="1"/>
</dbReference>
<gene>
    <name evidence="2" type="ORF">GCM10010873_29810</name>
</gene>
<feature type="transmembrane region" description="Helical" evidence="1">
    <location>
        <begin position="133"/>
        <end position="152"/>
    </location>
</feature>
<dbReference type="Proteomes" id="UP001157355">
    <property type="component" value="Unassembled WGS sequence"/>
</dbReference>
<name>A0AA37X1L4_9RHOB</name>
<evidence type="ECO:0000256" key="1">
    <source>
        <dbReference type="SAM" id="Phobius"/>
    </source>
</evidence>
<reference evidence="2 3" key="1">
    <citation type="journal article" date="2014" name="Int. J. Syst. Evol. Microbiol.">
        <title>Complete genome sequence of Corynebacterium casei LMG S-19264T (=DSM 44701T), isolated from a smear-ripened cheese.</title>
        <authorList>
            <consortium name="US DOE Joint Genome Institute (JGI-PGF)"/>
            <person name="Walter F."/>
            <person name="Albersmeier A."/>
            <person name="Kalinowski J."/>
            <person name="Ruckert C."/>
        </authorList>
    </citation>
    <scope>NUCLEOTIDE SEQUENCE [LARGE SCALE GENOMIC DNA]</scope>
    <source>
        <strain evidence="2 3">NBRC 111766</strain>
    </source>
</reference>
<feature type="transmembrane region" description="Helical" evidence="1">
    <location>
        <begin position="109"/>
        <end position="127"/>
    </location>
</feature>
<evidence type="ECO:0000313" key="2">
    <source>
        <dbReference type="EMBL" id="GLS88007.1"/>
    </source>
</evidence>